<dbReference type="Gene3D" id="3.40.50.1820">
    <property type="entry name" value="alpha/beta hydrolase"/>
    <property type="match status" value="1"/>
</dbReference>
<protein>
    <submittedName>
        <fullName evidence="3">Putative hydrolase of alpha/beta superfamily</fullName>
    </submittedName>
</protein>
<accession>I4YNY4</accession>
<organism evidence="3 4">
    <name type="scientific">Microvirga lotononidis</name>
    <dbReference type="NCBI Taxonomy" id="864069"/>
    <lineage>
        <taxon>Bacteria</taxon>
        <taxon>Pseudomonadati</taxon>
        <taxon>Pseudomonadota</taxon>
        <taxon>Alphaproteobacteria</taxon>
        <taxon>Hyphomicrobiales</taxon>
        <taxon>Methylobacteriaceae</taxon>
        <taxon>Microvirga</taxon>
    </lineage>
</organism>
<dbReference type="SUPFAM" id="SSF53474">
    <property type="entry name" value="alpha/beta-Hydrolases"/>
    <property type="match status" value="1"/>
</dbReference>
<dbReference type="eggNOG" id="COG2819">
    <property type="taxonomic scope" value="Bacteria"/>
</dbReference>
<evidence type="ECO:0000313" key="4">
    <source>
        <dbReference type="Proteomes" id="UP000003947"/>
    </source>
</evidence>
<dbReference type="Proteomes" id="UP000003947">
    <property type="component" value="Unassembled WGS sequence"/>
</dbReference>
<dbReference type="AlphaFoldDB" id="I4YNY4"/>
<evidence type="ECO:0000256" key="1">
    <source>
        <dbReference type="ARBA" id="ARBA00005622"/>
    </source>
</evidence>
<dbReference type="STRING" id="864069.MicloDRAFT_00064030"/>
<dbReference type="Pfam" id="PF00756">
    <property type="entry name" value="Esterase"/>
    <property type="match status" value="1"/>
</dbReference>
<keyword evidence="2 3" id="KW-0378">Hydrolase</keyword>
<evidence type="ECO:0000313" key="3">
    <source>
        <dbReference type="EMBL" id="EIM25676.1"/>
    </source>
</evidence>
<dbReference type="GO" id="GO:0016788">
    <property type="term" value="F:hydrolase activity, acting on ester bonds"/>
    <property type="evidence" value="ECO:0007669"/>
    <property type="project" value="TreeGrafter"/>
</dbReference>
<dbReference type="InterPro" id="IPR000801">
    <property type="entry name" value="Esterase-like"/>
</dbReference>
<name>I4YNY4_9HYPH</name>
<dbReference type="InterPro" id="IPR052558">
    <property type="entry name" value="Siderophore_Hydrolase_D"/>
</dbReference>
<proteinExistence type="inferred from homology"/>
<dbReference type="InterPro" id="IPR029058">
    <property type="entry name" value="AB_hydrolase_fold"/>
</dbReference>
<dbReference type="PANTHER" id="PTHR40841:SF2">
    <property type="entry name" value="SIDEROPHORE-DEGRADING ESTERASE (EUROFUNG)"/>
    <property type="match status" value="1"/>
</dbReference>
<dbReference type="HOGENOM" id="CLU_039834_3_2_5"/>
<comment type="similarity">
    <text evidence="1">Belongs to the esterase D family.</text>
</comment>
<gene>
    <name evidence="3" type="ORF">MicloDRAFT_00064030</name>
</gene>
<evidence type="ECO:0000256" key="2">
    <source>
        <dbReference type="ARBA" id="ARBA00022801"/>
    </source>
</evidence>
<dbReference type="OrthoDB" id="9784036at2"/>
<reference evidence="3 4" key="1">
    <citation type="submission" date="2012-02" db="EMBL/GenBank/DDBJ databases">
        <title>Improved High-Quality Draft sequence of Microvirga sp. WSM3557.</title>
        <authorList>
            <consortium name="US DOE Joint Genome Institute"/>
            <person name="Lucas S."/>
            <person name="Han J."/>
            <person name="Lapidus A."/>
            <person name="Cheng J.-F."/>
            <person name="Goodwin L."/>
            <person name="Pitluck S."/>
            <person name="Peters L."/>
            <person name="Zhang X."/>
            <person name="Detter J.C."/>
            <person name="Han C."/>
            <person name="Tapia R."/>
            <person name="Land M."/>
            <person name="Hauser L."/>
            <person name="Kyrpides N."/>
            <person name="Ivanova N."/>
            <person name="Pagani I."/>
            <person name="Brau L."/>
            <person name="Yates R."/>
            <person name="O'Hara G."/>
            <person name="Rui T."/>
            <person name="Howieson J."/>
            <person name="Reeve W."/>
            <person name="Woyke T."/>
        </authorList>
    </citation>
    <scope>NUCLEOTIDE SEQUENCE [LARGE SCALE GENOMIC DNA]</scope>
    <source>
        <strain evidence="3 4">WSM3557</strain>
    </source>
</reference>
<dbReference type="EMBL" id="JH660647">
    <property type="protein sequence ID" value="EIM25676.1"/>
    <property type="molecule type" value="Genomic_DNA"/>
</dbReference>
<dbReference type="PATRIC" id="fig|864069.3.peg.6857"/>
<keyword evidence="4" id="KW-1185">Reference proteome</keyword>
<dbReference type="PANTHER" id="PTHR40841">
    <property type="entry name" value="SIDEROPHORE TRIACETYLFUSARININE C ESTERASE"/>
    <property type="match status" value="1"/>
</dbReference>
<sequence precursor="true">MRRQRGFHLQTNRSGWLKSTELLIVPAGPTMHRRTFLAATSFIAGMSALRAQPDMRLRAKDALSEAHSPTHRFAQRRFDSVDGLRHYQVFVAVPVTDPPAEGWPAICMLDGNAAFDALQQADLDRVRDLVLVGIGYEEGRNDPDTRDLDYTPPFFLNGTTFPADPPSTEKAGGGDVFLALVAERMLPDVAKEFSLDPARQMLWGHSYGGLFVVNALFKRPDLFRSYYAISPSLSWHAPLMLHAEDVSKRRAMGQSELVVLYEVPENTPGDERRKARLQRRQMMFDEMFERLGARADIALTQRAYPGENHGSMFGVGLRAALARGVPK</sequence>